<dbReference type="PROSITE" id="PS50102">
    <property type="entry name" value="RRM"/>
    <property type="match status" value="1"/>
</dbReference>
<dbReference type="InterPro" id="IPR000504">
    <property type="entry name" value="RRM_dom"/>
</dbReference>
<keyword evidence="5 6" id="KW-0694">RNA-binding</keyword>
<feature type="compositionally biased region" description="Basic and acidic residues" evidence="8">
    <location>
        <begin position="529"/>
        <end position="549"/>
    </location>
</feature>
<dbReference type="GO" id="GO:1990904">
    <property type="term" value="C:ribonucleoprotein complex"/>
    <property type="evidence" value="ECO:0007669"/>
    <property type="project" value="UniProtKB-KW"/>
</dbReference>
<sequence length="605" mass="72466">MGRHSEWRKVAKKCRRSRIRRLKAQERDTLLEEEELENLKSSIYLTWKKEQEALELFARVEEERIREEVNKKWIERELKAQEEWRESQEKIALFKAEKAKQELLIREEWDREQKKIKEIEKKNLQEKEAREQRESEFKQRVEDFISGVSGELPEGFRTNVETRPDKELCPFFVKVGACRFFDNCSRNHVKPAVSKTLLLNNFFSHLSMDNKSVREYDTDMSLEYDDKEMYKQFLDFYDDAMPELRSFGKVIQFKVCCNLSPHLRGNVYVSYATEREALKAYYALMGRYYGGRQIRGQFTKVPLWSKALCGLFLRKKCPKGGTCNFLHVFRNPTSEFVQADMDCEEHKRDESCSRSTISSKRRSSSWAWSSGDDSSEEDRENENKNIRNQRNKNRKQKRSRERSSIRRIDSSDRKNKRDRSKERSSRSKIHDNYREKSSRNQTYDSDRYGKRDSRRNDSINYKDCDKKRRTSIDRNSKHTQGNSEDANKDERVKEIDPKRSRERSAERSRKNCDRDRIRNGREKKRSISRAKDRPTNDEDDLKSKDRSRNDEDDPNNKNRSRNYKDNWTDNDRSKHDVEQNGHTSDEESSFEYKKQKHKDKSKEVG</sequence>
<feature type="zinc finger region" description="C3H1-type" evidence="7">
    <location>
        <begin position="303"/>
        <end position="330"/>
    </location>
</feature>
<organism evidence="11">
    <name type="scientific">Cacopsylla melanoneura</name>
    <dbReference type="NCBI Taxonomy" id="428564"/>
    <lineage>
        <taxon>Eukaryota</taxon>
        <taxon>Metazoa</taxon>
        <taxon>Ecdysozoa</taxon>
        <taxon>Arthropoda</taxon>
        <taxon>Hexapoda</taxon>
        <taxon>Insecta</taxon>
        <taxon>Pterygota</taxon>
        <taxon>Neoptera</taxon>
        <taxon>Paraneoptera</taxon>
        <taxon>Hemiptera</taxon>
        <taxon>Sternorrhyncha</taxon>
        <taxon>Psylloidea</taxon>
        <taxon>Psyllidae</taxon>
        <taxon>Psyllinae</taxon>
        <taxon>Cacopsylla</taxon>
    </lineage>
</organism>
<feature type="compositionally biased region" description="Basic and acidic residues" evidence="8">
    <location>
        <begin position="401"/>
        <end position="476"/>
    </location>
</feature>
<evidence type="ECO:0000256" key="8">
    <source>
        <dbReference type="SAM" id="MobiDB-lite"/>
    </source>
</evidence>
<keyword evidence="1 7" id="KW-0479">Metal-binding</keyword>
<accession>A0A8D9EMX7</accession>
<feature type="zinc finger region" description="C3H1-type" evidence="7">
    <location>
        <begin position="163"/>
        <end position="191"/>
    </location>
</feature>
<dbReference type="PANTHER" id="PTHR12620">
    <property type="entry name" value="U2 SNRNP AUXILIARY FACTOR, SMALL SUBUNIT"/>
    <property type="match status" value="1"/>
</dbReference>
<keyword evidence="4 7" id="KW-0862">Zinc</keyword>
<dbReference type="Pfam" id="PF00076">
    <property type="entry name" value="RRM_1"/>
    <property type="match status" value="1"/>
</dbReference>
<keyword evidence="11" id="KW-0687">Ribonucleoprotein</keyword>
<evidence type="ECO:0000256" key="1">
    <source>
        <dbReference type="ARBA" id="ARBA00022723"/>
    </source>
</evidence>
<dbReference type="AlphaFoldDB" id="A0A8D9EMX7"/>
<feature type="domain" description="C3H1-type" evidence="10">
    <location>
        <begin position="163"/>
        <end position="191"/>
    </location>
</feature>
<feature type="region of interest" description="Disordered" evidence="8">
    <location>
        <begin position="364"/>
        <end position="605"/>
    </location>
</feature>
<evidence type="ECO:0000256" key="4">
    <source>
        <dbReference type="ARBA" id="ARBA00022833"/>
    </source>
</evidence>
<evidence type="ECO:0000259" key="9">
    <source>
        <dbReference type="PROSITE" id="PS50102"/>
    </source>
</evidence>
<keyword evidence="3 7" id="KW-0863">Zinc-finger</keyword>
<protein>
    <submittedName>
        <fullName evidence="11">U2 small nuclear ribonucleoprotein auxiliary factor 35 kDa subunit-related protein 1</fullName>
    </submittedName>
</protein>
<dbReference type="SMART" id="SM00361">
    <property type="entry name" value="RRM_1"/>
    <property type="match status" value="1"/>
</dbReference>
<dbReference type="GO" id="GO:0008270">
    <property type="term" value="F:zinc ion binding"/>
    <property type="evidence" value="ECO:0007669"/>
    <property type="project" value="UniProtKB-KW"/>
</dbReference>
<dbReference type="InterPro" id="IPR035979">
    <property type="entry name" value="RBD_domain_sf"/>
</dbReference>
<dbReference type="InterPro" id="IPR003954">
    <property type="entry name" value="RRM_euk-type"/>
</dbReference>
<feature type="compositionally biased region" description="Basic and acidic residues" evidence="8">
    <location>
        <begin position="485"/>
        <end position="520"/>
    </location>
</feature>
<evidence type="ECO:0000256" key="3">
    <source>
        <dbReference type="ARBA" id="ARBA00022771"/>
    </source>
</evidence>
<evidence type="ECO:0000259" key="10">
    <source>
        <dbReference type="PROSITE" id="PS50103"/>
    </source>
</evidence>
<dbReference type="PROSITE" id="PS50103">
    <property type="entry name" value="ZF_C3H1"/>
    <property type="match status" value="2"/>
</dbReference>
<proteinExistence type="predicted"/>
<dbReference type="SUPFAM" id="SSF54928">
    <property type="entry name" value="RNA-binding domain, RBD"/>
    <property type="match status" value="1"/>
</dbReference>
<feature type="compositionally biased region" description="Basic and acidic residues" evidence="8">
    <location>
        <begin position="562"/>
        <end position="593"/>
    </location>
</feature>
<evidence type="ECO:0000256" key="5">
    <source>
        <dbReference type="ARBA" id="ARBA00022884"/>
    </source>
</evidence>
<evidence type="ECO:0000256" key="7">
    <source>
        <dbReference type="PROSITE-ProRule" id="PRU00723"/>
    </source>
</evidence>
<keyword evidence="2" id="KW-0677">Repeat</keyword>
<evidence type="ECO:0000256" key="6">
    <source>
        <dbReference type="PROSITE-ProRule" id="PRU00176"/>
    </source>
</evidence>
<dbReference type="EMBL" id="HBUF01552239">
    <property type="protein sequence ID" value="CAG6759312.1"/>
    <property type="molecule type" value="Transcribed_RNA"/>
</dbReference>
<dbReference type="GO" id="GO:0000398">
    <property type="term" value="P:mRNA splicing, via spliceosome"/>
    <property type="evidence" value="ECO:0007669"/>
    <property type="project" value="InterPro"/>
</dbReference>
<feature type="domain" description="C3H1-type" evidence="10">
    <location>
        <begin position="303"/>
        <end position="330"/>
    </location>
</feature>
<evidence type="ECO:0000313" key="11">
    <source>
        <dbReference type="EMBL" id="CAG6759312.1"/>
    </source>
</evidence>
<dbReference type="GO" id="GO:0003723">
    <property type="term" value="F:RNA binding"/>
    <property type="evidence" value="ECO:0007669"/>
    <property type="project" value="UniProtKB-UniRule"/>
</dbReference>
<evidence type="ECO:0000256" key="2">
    <source>
        <dbReference type="ARBA" id="ARBA00022737"/>
    </source>
</evidence>
<dbReference type="InterPro" id="IPR000571">
    <property type="entry name" value="Znf_CCCH"/>
</dbReference>
<feature type="domain" description="RRM" evidence="9">
    <location>
        <begin position="195"/>
        <end position="301"/>
    </location>
</feature>
<dbReference type="InterPro" id="IPR012677">
    <property type="entry name" value="Nucleotide-bd_a/b_plait_sf"/>
</dbReference>
<dbReference type="Gene3D" id="3.30.70.330">
    <property type="match status" value="1"/>
</dbReference>
<dbReference type="PRINTS" id="PR01848">
    <property type="entry name" value="U2AUXFACTOR"/>
</dbReference>
<name>A0A8D9EMX7_9HEMI</name>
<dbReference type="InterPro" id="IPR009145">
    <property type="entry name" value="U2AF_small"/>
</dbReference>
<reference evidence="11" key="1">
    <citation type="submission" date="2021-05" db="EMBL/GenBank/DDBJ databases">
        <authorList>
            <person name="Alioto T."/>
            <person name="Alioto T."/>
            <person name="Gomez Garrido J."/>
        </authorList>
    </citation>
    <scope>NUCLEOTIDE SEQUENCE</scope>
</reference>
<dbReference type="SMART" id="SM00356">
    <property type="entry name" value="ZnF_C3H1"/>
    <property type="match status" value="2"/>
</dbReference>
<feature type="compositionally biased region" description="Basic residues" evidence="8">
    <location>
        <begin position="387"/>
        <end position="400"/>
    </location>
</feature>
<dbReference type="GO" id="GO:0089701">
    <property type="term" value="C:U2AF complex"/>
    <property type="evidence" value="ECO:0007669"/>
    <property type="project" value="InterPro"/>
</dbReference>